<evidence type="ECO:0000259" key="3">
    <source>
        <dbReference type="Pfam" id="PF22925"/>
    </source>
</evidence>
<feature type="compositionally biased region" description="Low complexity" evidence="1">
    <location>
        <begin position="770"/>
        <end position="783"/>
    </location>
</feature>
<feature type="compositionally biased region" description="Basic and acidic residues" evidence="1">
    <location>
        <begin position="569"/>
        <end position="578"/>
    </location>
</feature>
<feature type="region of interest" description="Disordered" evidence="1">
    <location>
        <begin position="552"/>
        <end position="825"/>
    </location>
</feature>
<dbReference type="EC" id="3.2.1.18" evidence="4"/>
<keyword evidence="4" id="KW-0326">Glycosidase</keyword>
<name>A0A3R7M4X9_9TRYP</name>
<feature type="domain" description="Sialidase" evidence="2">
    <location>
        <begin position="2"/>
        <end position="264"/>
    </location>
</feature>
<gene>
    <name evidence="4" type="ORF">Tco025E_08999</name>
</gene>
<dbReference type="InterPro" id="IPR036278">
    <property type="entry name" value="Sialidase_sf"/>
</dbReference>
<dbReference type="Pfam" id="PF22925">
    <property type="entry name" value="TS_C"/>
    <property type="match status" value="1"/>
</dbReference>
<dbReference type="CDD" id="cd15482">
    <property type="entry name" value="Sialidase_non-viral"/>
    <property type="match status" value="1"/>
</dbReference>
<proteinExistence type="predicted"/>
<sequence length="871" mass="89384">MRPTTLVSGRDVYMLLGNYSRAQSASQVSGKTGWNLLLVKGTVTDEDETKKIEWSETHAVQPESVGSLASLTQLVGGGGSGVVLKDGTLVFPMQGIKTGEKSVLLALRFTPSKKKWELSSGTTGEGCRDPSIVEWGGEEKLLAMAPCEGGSYEVYPSSGAGAAWYPRGEPITRVWGTSPNRQGGDGVQSGFITAEIEGKKVMLLTTPVYSGDAGKEKGELHLWLTDSARVHDVGPVSREADDAAASSLLYKGGASGEELMLLYEKRENGDTYGLVSLSLAKQLEQIKSVVQTWKEMDAALEKCKPGGSVDPLTEGVCNGPVPTEGLVSLLSHTLAGTEWVNEYRGVNATVKGGAEAGTAGGVKFSGAGAGAEWPVGKLGQNQPYHFANKDFTLVATVTIHAVPVEKDGSSLPLLGVRMNDTDSTVLFGLSYTQDKKWKVTVGGQSRSLTDGDDVTWELGTAYQVILQMNNGNELSVHVDGAEIYASEDEEDDDDEDDDGDLASEVEELLEPHRISHLYVGGDGEEGTKTSHHVTVSSVLLYNRALGESEITQLKNSKVTQPRPAAASHEPGDDARDTDNAPEQGSGEMGADGIPAAGALQSVASGATDGQEAGGKADAANLSSVEPVVESSPSAPPSPAEVKGQEPGSSDEAVGAGGGAQSPQPPEEAKREGGGHGVGGAELPPGGRASPIAAGEGAGEEESREGASASPPAPSASSVDPPAAPGGSQTHAGEPATASGSQAVDPEENNAASGAAVSSGGSPALTDDAEPPAAKEAPGASSPATAEMPRGDNEEMSQGVEDAPANKNTPPAPPAAPSTRDAAPHLSNTSAAFKNMTELRLSEGASDGAVRGCVSRLLLLALLGLWGTTALC</sequence>
<reference evidence="4 5" key="1">
    <citation type="journal article" date="2018" name="BMC Genomics">
        <title>Genomic comparison of Trypanosoma conorhini and Trypanosoma rangeli to Trypanosoma cruzi strains of high and low virulence.</title>
        <authorList>
            <person name="Bradwell K.R."/>
            <person name="Koparde V.N."/>
            <person name="Matveyev A.V."/>
            <person name="Serrano M.G."/>
            <person name="Alves J.M."/>
            <person name="Parikh H."/>
            <person name="Huang B."/>
            <person name="Lee V."/>
            <person name="Espinosa-Alvarez O."/>
            <person name="Ortiz P.A."/>
            <person name="Costa-Martins A.G."/>
            <person name="Teixeira M.M."/>
            <person name="Buck G.A."/>
        </authorList>
    </citation>
    <scope>NUCLEOTIDE SEQUENCE [LARGE SCALE GENOMIC DNA]</scope>
    <source>
        <strain evidence="4 5">025E</strain>
    </source>
</reference>
<protein>
    <submittedName>
        <fullName evidence="4">Trans-sialidase</fullName>
        <ecNumber evidence="4">3.2.1.18</ecNumber>
    </submittedName>
</protein>
<dbReference type="InterPro" id="IPR055239">
    <property type="entry name" value="TS_C"/>
</dbReference>
<feature type="compositionally biased region" description="Low complexity" evidence="1">
    <location>
        <begin position="680"/>
        <end position="694"/>
    </location>
</feature>
<dbReference type="AlphaFoldDB" id="A0A3R7M4X9"/>
<dbReference type="EMBL" id="MKKU01000950">
    <property type="protein sequence ID" value="RNE99518.1"/>
    <property type="molecule type" value="Genomic_DNA"/>
</dbReference>
<feature type="compositionally biased region" description="Low complexity" evidence="1">
    <location>
        <begin position="705"/>
        <end position="727"/>
    </location>
</feature>
<feature type="domain" description="Trans-sialidase C-terminal" evidence="3">
    <location>
        <begin position="322"/>
        <end position="547"/>
    </location>
</feature>
<dbReference type="Pfam" id="PF13859">
    <property type="entry name" value="BNR_3"/>
    <property type="match status" value="1"/>
</dbReference>
<accession>A0A3R7M4X9</accession>
<dbReference type="OrthoDB" id="252632at2759"/>
<dbReference type="RefSeq" id="XP_029224053.1">
    <property type="nucleotide sequence ID" value="XM_029375828.1"/>
</dbReference>
<keyword evidence="5" id="KW-1185">Reference proteome</keyword>
<dbReference type="InterPro" id="IPR008377">
    <property type="entry name" value="Sialidase_trypan"/>
</dbReference>
<comment type="caution">
    <text evidence="4">The sequence shown here is derived from an EMBL/GenBank/DDBJ whole genome shotgun (WGS) entry which is preliminary data.</text>
</comment>
<feature type="compositionally biased region" description="Low complexity" evidence="1">
    <location>
        <begin position="622"/>
        <end position="632"/>
    </location>
</feature>
<keyword evidence="4" id="KW-0378">Hydrolase</keyword>
<dbReference type="GO" id="GO:0004308">
    <property type="term" value="F:exo-alpha-sialidase activity"/>
    <property type="evidence" value="ECO:0007669"/>
    <property type="project" value="UniProtKB-EC"/>
</dbReference>
<evidence type="ECO:0000259" key="2">
    <source>
        <dbReference type="Pfam" id="PF13859"/>
    </source>
</evidence>
<feature type="compositionally biased region" description="Low complexity" evidence="1">
    <location>
        <begin position="750"/>
        <end position="761"/>
    </location>
</feature>
<dbReference type="PRINTS" id="PR01803">
    <property type="entry name" value="TCSIALIDASE"/>
</dbReference>
<dbReference type="InterPro" id="IPR013320">
    <property type="entry name" value="ConA-like_dom_sf"/>
</dbReference>
<organism evidence="4 5">
    <name type="scientific">Trypanosoma conorhini</name>
    <dbReference type="NCBI Taxonomy" id="83891"/>
    <lineage>
        <taxon>Eukaryota</taxon>
        <taxon>Discoba</taxon>
        <taxon>Euglenozoa</taxon>
        <taxon>Kinetoplastea</taxon>
        <taxon>Metakinetoplastina</taxon>
        <taxon>Trypanosomatida</taxon>
        <taxon>Trypanosomatidae</taxon>
        <taxon>Trypanosoma</taxon>
    </lineage>
</organism>
<dbReference type="Gene3D" id="2.60.120.200">
    <property type="match status" value="1"/>
</dbReference>
<evidence type="ECO:0000313" key="4">
    <source>
        <dbReference type="EMBL" id="RNE99518.1"/>
    </source>
</evidence>
<dbReference type="InterPro" id="IPR011040">
    <property type="entry name" value="Sialidase"/>
</dbReference>
<evidence type="ECO:0000313" key="5">
    <source>
        <dbReference type="Proteomes" id="UP000284403"/>
    </source>
</evidence>
<dbReference type="Proteomes" id="UP000284403">
    <property type="component" value="Unassembled WGS sequence"/>
</dbReference>
<dbReference type="SUPFAM" id="SSF49899">
    <property type="entry name" value="Concanavalin A-like lectins/glucanases"/>
    <property type="match status" value="1"/>
</dbReference>
<dbReference type="SUPFAM" id="SSF50939">
    <property type="entry name" value="Sialidases"/>
    <property type="match status" value="1"/>
</dbReference>
<dbReference type="GeneID" id="40322610"/>
<evidence type="ECO:0000256" key="1">
    <source>
        <dbReference type="SAM" id="MobiDB-lite"/>
    </source>
</evidence>
<dbReference type="Gene3D" id="2.120.10.10">
    <property type="match status" value="1"/>
</dbReference>